<feature type="domain" description="F-box" evidence="1">
    <location>
        <begin position="23"/>
        <end position="61"/>
    </location>
</feature>
<sequence length="354" mass="40775">MEERSGSSPRPKRPKFGNALDRISSLHDSILHKILSCLPTEDAVKTSCLSKRWRRLWTSVPDLSFCNRRGCGRVSDFVAFVDETLNLYSSSGNLDKFLIDFDYISRYACYVDKWVHFAFCHNVEKLHLAFYGTLNANHTLLMSGYQHHCYCYLLPQHVCTNSSLKMLTLRFCNFAPKPSICWPSLTVLWIGYVSLTNDLIQYILLGSPELIELRLYNFQLQGNYEGNYEVYITSTSLQNLQLDGDRGLANDESSYLLEISAPNLQSLSISGFMYRRTFRLKNVLSLFEAKLSFGRIVGFGRNAYLVHQILLEELLEKLRHVHKLTISTWCLQAKEWSVPPATFEFKSFLSPIKL</sequence>
<protein>
    <submittedName>
        <fullName evidence="3">Uncharacterized protein</fullName>
    </submittedName>
</protein>
<dbReference type="AlphaFoldDB" id="A0A2N9GP10"/>
<dbReference type="SUPFAM" id="SSF52047">
    <property type="entry name" value="RNI-like"/>
    <property type="match status" value="1"/>
</dbReference>
<dbReference type="PANTHER" id="PTHR34223:SF51">
    <property type="entry name" value="OS06G0556300 PROTEIN"/>
    <property type="match status" value="1"/>
</dbReference>
<dbReference type="CDD" id="cd22160">
    <property type="entry name" value="F-box_AtFBL13-like"/>
    <property type="match status" value="1"/>
</dbReference>
<evidence type="ECO:0000259" key="1">
    <source>
        <dbReference type="Pfam" id="PF00646"/>
    </source>
</evidence>
<dbReference type="InterPro" id="IPR036047">
    <property type="entry name" value="F-box-like_dom_sf"/>
</dbReference>
<dbReference type="InterPro" id="IPR032675">
    <property type="entry name" value="LRR_dom_sf"/>
</dbReference>
<name>A0A2N9GP10_FAGSY</name>
<dbReference type="EMBL" id="OIVN01002179">
    <property type="protein sequence ID" value="SPD01275.1"/>
    <property type="molecule type" value="Genomic_DNA"/>
</dbReference>
<dbReference type="InterPro" id="IPR055357">
    <property type="entry name" value="LRR_At1g61320_AtMIF1"/>
</dbReference>
<dbReference type="InterPro" id="IPR053197">
    <property type="entry name" value="F-box_SCFL_complex_component"/>
</dbReference>
<dbReference type="Pfam" id="PF23622">
    <property type="entry name" value="LRR_At1g61320_AtMIF1"/>
    <property type="match status" value="1"/>
</dbReference>
<dbReference type="PANTHER" id="PTHR34223">
    <property type="entry name" value="OS11G0201299 PROTEIN"/>
    <property type="match status" value="1"/>
</dbReference>
<organism evidence="3">
    <name type="scientific">Fagus sylvatica</name>
    <name type="common">Beechnut</name>
    <dbReference type="NCBI Taxonomy" id="28930"/>
    <lineage>
        <taxon>Eukaryota</taxon>
        <taxon>Viridiplantae</taxon>
        <taxon>Streptophyta</taxon>
        <taxon>Embryophyta</taxon>
        <taxon>Tracheophyta</taxon>
        <taxon>Spermatophyta</taxon>
        <taxon>Magnoliopsida</taxon>
        <taxon>eudicotyledons</taxon>
        <taxon>Gunneridae</taxon>
        <taxon>Pentapetalae</taxon>
        <taxon>rosids</taxon>
        <taxon>fabids</taxon>
        <taxon>Fagales</taxon>
        <taxon>Fagaceae</taxon>
        <taxon>Fagus</taxon>
    </lineage>
</organism>
<dbReference type="SUPFAM" id="SSF81383">
    <property type="entry name" value="F-box domain"/>
    <property type="match status" value="1"/>
</dbReference>
<dbReference type="Gene3D" id="3.80.10.10">
    <property type="entry name" value="Ribonuclease Inhibitor"/>
    <property type="match status" value="1"/>
</dbReference>
<dbReference type="InterPro" id="IPR053781">
    <property type="entry name" value="F-box_AtFBL13-like"/>
</dbReference>
<dbReference type="Gene3D" id="1.20.1280.50">
    <property type="match status" value="1"/>
</dbReference>
<gene>
    <name evidence="3" type="ORF">FSB_LOCUS29157</name>
</gene>
<accession>A0A2N9GP10</accession>
<reference evidence="3" key="1">
    <citation type="submission" date="2018-02" db="EMBL/GenBank/DDBJ databases">
        <authorList>
            <person name="Cohen D.B."/>
            <person name="Kent A.D."/>
        </authorList>
    </citation>
    <scope>NUCLEOTIDE SEQUENCE</scope>
</reference>
<feature type="domain" description="At1g61320/AtMIF1 LRR" evidence="2">
    <location>
        <begin position="106"/>
        <end position="217"/>
    </location>
</feature>
<evidence type="ECO:0000313" key="3">
    <source>
        <dbReference type="EMBL" id="SPD01275.1"/>
    </source>
</evidence>
<evidence type="ECO:0000259" key="2">
    <source>
        <dbReference type="Pfam" id="PF23622"/>
    </source>
</evidence>
<dbReference type="InterPro" id="IPR001810">
    <property type="entry name" value="F-box_dom"/>
</dbReference>
<proteinExistence type="predicted"/>
<dbReference type="Pfam" id="PF00646">
    <property type="entry name" value="F-box"/>
    <property type="match status" value="1"/>
</dbReference>